<reference evidence="2" key="1">
    <citation type="submission" date="2018-01" db="EMBL/GenBank/DDBJ databases">
        <title>An insight into the sialome of Amazonian anophelines.</title>
        <authorList>
            <person name="Ribeiro J.M."/>
            <person name="Scarpassa V."/>
            <person name="Calvo E."/>
        </authorList>
    </citation>
    <scope>NUCLEOTIDE SEQUENCE</scope>
</reference>
<dbReference type="AlphaFoldDB" id="A0A2M4DB16"/>
<organism evidence="2">
    <name type="scientific">Anopheles darlingi</name>
    <name type="common">Mosquito</name>
    <dbReference type="NCBI Taxonomy" id="43151"/>
    <lineage>
        <taxon>Eukaryota</taxon>
        <taxon>Metazoa</taxon>
        <taxon>Ecdysozoa</taxon>
        <taxon>Arthropoda</taxon>
        <taxon>Hexapoda</taxon>
        <taxon>Insecta</taxon>
        <taxon>Pterygota</taxon>
        <taxon>Neoptera</taxon>
        <taxon>Endopterygota</taxon>
        <taxon>Diptera</taxon>
        <taxon>Nematocera</taxon>
        <taxon>Culicoidea</taxon>
        <taxon>Culicidae</taxon>
        <taxon>Anophelinae</taxon>
        <taxon>Anopheles</taxon>
    </lineage>
</organism>
<name>A0A2M4DB16_ANODA</name>
<accession>A0A2M4DB16</accession>
<evidence type="ECO:0000313" key="2">
    <source>
        <dbReference type="EMBL" id="MBW74278.1"/>
    </source>
</evidence>
<sequence>MWPPAMGSAISRRTMAASMVIAMVTMRMVCAICATVAVCSSVAKKVAARPAVPPGTGRNRRPHASSIEPFPIRKMPKRR</sequence>
<evidence type="ECO:0000256" key="1">
    <source>
        <dbReference type="SAM" id="MobiDB-lite"/>
    </source>
</evidence>
<dbReference type="EMBL" id="GGFL01010100">
    <property type="protein sequence ID" value="MBW74278.1"/>
    <property type="molecule type" value="Transcribed_RNA"/>
</dbReference>
<feature type="region of interest" description="Disordered" evidence="1">
    <location>
        <begin position="49"/>
        <end position="79"/>
    </location>
</feature>
<protein>
    <submittedName>
        <fullName evidence="2">Uncharacterized protein</fullName>
    </submittedName>
</protein>
<proteinExistence type="predicted"/>